<dbReference type="RefSeq" id="WP_390300390.1">
    <property type="nucleotide sequence ID" value="NZ_JBHULI010000024.1"/>
</dbReference>
<protein>
    <submittedName>
        <fullName evidence="1">Uncharacterized protein</fullName>
    </submittedName>
</protein>
<keyword evidence="2" id="KW-1185">Reference proteome</keyword>
<dbReference type="Proteomes" id="UP001597460">
    <property type="component" value="Unassembled WGS sequence"/>
</dbReference>
<sequence>MDSVNGNGRFELTNKTHTSFTIIGYPSGTGQTPITVIVYRDSVKWVNE</sequence>
<accession>A0ABW5JHF8</accession>
<comment type="caution">
    <text evidence="1">The sequence shown here is derived from an EMBL/GenBank/DDBJ whole genome shotgun (WGS) entry which is preliminary data.</text>
</comment>
<gene>
    <name evidence="1" type="ORF">ACFSVN_06940</name>
</gene>
<organism evidence="1 2">
    <name type="scientific">Gracilimonas halophila</name>
    <dbReference type="NCBI Taxonomy" id="1834464"/>
    <lineage>
        <taxon>Bacteria</taxon>
        <taxon>Pseudomonadati</taxon>
        <taxon>Balneolota</taxon>
        <taxon>Balneolia</taxon>
        <taxon>Balneolales</taxon>
        <taxon>Balneolaceae</taxon>
        <taxon>Gracilimonas</taxon>
    </lineage>
</organism>
<proteinExistence type="predicted"/>
<evidence type="ECO:0000313" key="2">
    <source>
        <dbReference type="Proteomes" id="UP001597460"/>
    </source>
</evidence>
<evidence type="ECO:0000313" key="1">
    <source>
        <dbReference type="EMBL" id="MFD2532176.1"/>
    </source>
</evidence>
<reference evidence="2" key="1">
    <citation type="journal article" date="2019" name="Int. J. Syst. Evol. Microbiol.">
        <title>The Global Catalogue of Microorganisms (GCM) 10K type strain sequencing project: providing services to taxonomists for standard genome sequencing and annotation.</title>
        <authorList>
            <consortium name="The Broad Institute Genomics Platform"/>
            <consortium name="The Broad Institute Genome Sequencing Center for Infectious Disease"/>
            <person name="Wu L."/>
            <person name="Ma J."/>
        </authorList>
    </citation>
    <scope>NUCLEOTIDE SEQUENCE [LARGE SCALE GENOMIC DNA]</scope>
    <source>
        <strain evidence="2">KCTC 52042</strain>
    </source>
</reference>
<name>A0ABW5JHF8_9BACT</name>
<dbReference type="EMBL" id="JBHULI010000024">
    <property type="protein sequence ID" value="MFD2532176.1"/>
    <property type="molecule type" value="Genomic_DNA"/>
</dbReference>